<dbReference type="PANTHER" id="PTHR11139">
    <property type="entry name" value="ATAXIA TELANGIECTASIA MUTATED ATM -RELATED"/>
    <property type="match status" value="1"/>
</dbReference>
<dbReference type="GeneID" id="8300521"/>
<dbReference type="PANTHER" id="PTHR11139:SF125">
    <property type="entry name" value="SERINE_THREONINE-PROTEIN KINASE MEC1"/>
    <property type="match status" value="1"/>
</dbReference>
<dbReference type="InterPro" id="IPR018936">
    <property type="entry name" value="PI3/4_kinase_CS"/>
</dbReference>
<dbReference type="GO" id="GO:0004674">
    <property type="term" value="F:protein serine/threonine kinase activity"/>
    <property type="evidence" value="ECO:0007669"/>
    <property type="project" value="UniProtKB-KW"/>
</dbReference>
<dbReference type="FunFam" id="1.10.1070.11:FF:000033">
    <property type="entry name" value="Serine/threonine-protein kinase MEC1"/>
    <property type="match status" value="1"/>
</dbReference>
<evidence type="ECO:0000256" key="6">
    <source>
        <dbReference type="ARBA" id="ARBA00022679"/>
    </source>
</evidence>
<protein>
    <recommendedName>
        <fullName evidence="4">Serine/threonine-protein kinase MEC1</fullName>
        <ecNumber evidence="3">2.7.11.1</ecNumber>
    </recommendedName>
    <alternativeName>
        <fullName evidence="17">ATR homolog</fullName>
    </alternativeName>
    <alternativeName>
        <fullName evidence="16">DNA-damage checkpoint kinase MEC1</fullName>
    </alternativeName>
    <alternativeName>
        <fullName evidence="15">Mitosis entry checkpoint protein 1</fullName>
    </alternativeName>
</protein>
<dbReference type="SMART" id="SM01343">
    <property type="entry name" value="FATC"/>
    <property type="match status" value="1"/>
</dbReference>
<dbReference type="HOGENOM" id="CLU_000178_4_0_1"/>
<keyword evidence="24" id="KW-1185">Reference proteome</keyword>
<dbReference type="KEGG" id="ctp:CTRG_05463"/>
<dbReference type="Pfam" id="PF02260">
    <property type="entry name" value="FATC"/>
    <property type="match status" value="1"/>
</dbReference>
<dbReference type="PROSITE" id="PS51189">
    <property type="entry name" value="FAT"/>
    <property type="match status" value="1"/>
</dbReference>
<dbReference type="PROSITE" id="PS50290">
    <property type="entry name" value="PI3_4_KINASE_3"/>
    <property type="match status" value="1"/>
</dbReference>
<dbReference type="GO" id="GO:0005694">
    <property type="term" value="C:chromosome"/>
    <property type="evidence" value="ECO:0007669"/>
    <property type="project" value="TreeGrafter"/>
</dbReference>
<dbReference type="InterPro" id="IPR014009">
    <property type="entry name" value="PIK_FAT"/>
</dbReference>
<dbReference type="EMBL" id="GG692402">
    <property type="protein sequence ID" value="EER31011.1"/>
    <property type="molecule type" value="Genomic_DNA"/>
</dbReference>
<dbReference type="SUPFAM" id="SSF56112">
    <property type="entry name" value="Protein kinase-like (PK-like)"/>
    <property type="match status" value="1"/>
</dbReference>
<dbReference type="CDD" id="cd00892">
    <property type="entry name" value="PIKKc_ATR"/>
    <property type="match status" value="1"/>
</dbReference>
<dbReference type="Gene3D" id="3.30.1010.10">
    <property type="entry name" value="Phosphatidylinositol 3-kinase Catalytic Subunit, Chain A, domain 4"/>
    <property type="match status" value="1"/>
</dbReference>
<dbReference type="GO" id="GO:0051321">
    <property type="term" value="P:meiotic cell cycle"/>
    <property type="evidence" value="ECO:0007669"/>
    <property type="project" value="UniProtKB-KW"/>
</dbReference>
<evidence type="ECO:0000256" key="18">
    <source>
        <dbReference type="ARBA" id="ARBA00047899"/>
    </source>
</evidence>
<dbReference type="GO" id="GO:0006325">
    <property type="term" value="P:chromatin organization"/>
    <property type="evidence" value="ECO:0007669"/>
    <property type="project" value="UniProtKB-KW"/>
</dbReference>
<evidence type="ECO:0000259" key="20">
    <source>
        <dbReference type="PROSITE" id="PS50290"/>
    </source>
</evidence>
<dbReference type="Gene3D" id="1.25.40.10">
    <property type="entry name" value="Tetratricopeptide repeat domain"/>
    <property type="match status" value="1"/>
</dbReference>
<dbReference type="SMART" id="SM00802">
    <property type="entry name" value="UME"/>
    <property type="match status" value="1"/>
</dbReference>
<dbReference type="STRING" id="294747.C5MHA9"/>
<keyword evidence="11" id="KW-0156">Chromatin regulator</keyword>
<dbReference type="InterPro" id="IPR012993">
    <property type="entry name" value="UME"/>
</dbReference>
<evidence type="ECO:0000256" key="10">
    <source>
        <dbReference type="ARBA" id="ARBA00022840"/>
    </source>
</evidence>
<dbReference type="InterPro" id="IPR050517">
    <property type="entry name" value="DDR_Repair_Kinase"/>
</dbReference>
<keyword evidence="10" id="KW-0067">ATP-binding</keyword>
<dbReference type="InterPro" id="IPR016024">
    <property type="entry name" value="ARM-type_fold"/>
</dbReference>
<dbReference type="InterPro" id="IPR036940">
    <property type="entry name" value="PI3/4_kinase_cat_sf"/>
</dbReference>
<dbReference type="eggNOG" id="KOG0890">
    <property type="taxonomic scope" value="Eukaryota"/>
</dbReference>
<dbReference type="Gene3D" id="1.25.10.10">
    <property type="entry name" value="Leucine-rich Repeat Variant"/>
    <property type="match status" value="1"/>
</dbReference>
<evidence type="ECO:0000256" key="11">
    <source>
        <dbReference type="ARBA" id="ARBA00022853"/>
    </source>
</evidence>
<keyword evidence="13" id="KW-0539">Nucleus</keyword>
<evidence type="ECO:0000256" key="16">
    <source>
        <dbReference type="ARBA" id="ARBA00030459"/>
    </source>
</evidence>
<dbReference type="OrthoDB" id="381190at2759"/>
<dbReference type="Pfam" id="PF25385">
    <property type="entry name" value="HEAT_MEC1_N"/>
    <property type="match status" value="1"/>
</dbReference>
<dbReference type="InterPro" id="IPR058681">
    <property type="entry name" value="HEAT_MEC1_N"/>
</dbReference>
<dbReference type="PROSITE" id="PS00916">
    <property type="entry name" value="PI3_4_KINASE_2"/>
    <property type="match status" value="1"/>
</dbReference>
<dbReference type="GO" id="GO:0005524">
    <property type="term" value="F:ATP binding"/>
    <property type="evidence" value="ECO:0007669"/>
    <property type="project" value="UniProtKB-KW"/>
</dbReference>
<dbReference type="InterPro" id="IPR003151">
    <property type="entry name" value="PIK-rel_kinase_FAT"/>
</dbReference>
<comment type="similarity">
    <text evidence="2">Belongs to the PI3/PI4-kinase family. ATM subfamily.</text>
</comment>
<evidence type="ECO:0000256" key="3">
    <source>
        <dbReference type="ARBA" id="ARBA00012513"/>
    </source>
</evidence>
<dbReference type="InterPro" id="IPR000403">
    <property type="entry name" value="PI3/4_kinase_cat_dom"/>
</dbReference>
<accession>C5MHA9</accession>
<evidence type="ECO:0000256" key="14">
    <source>
        <dbReference type="ARBA" id="ARBA00023254"/>
    </source>
</evidence>
<keyword evidence="8" id="KW-0227">DNA damage</keyword>
<keyword evidence="6" id="KW-0808">Transferase</keyword>
<dbReference type="InterPro" id="IPR011990">
    <property type="entry name" value="TPR-like_helical_dom_sf"/>
</dbReference>
<dbReference type="EC" id="2.7.11.1" evidence="3"/>
<comment type="catalytic activity">
    <reaction evidence="18">
        <text>L-threonyl-[protein] + ATP = O-phospho-L-threonyl-[protein] + ADP + H(+)</text>
        <dbReference type="Rhea" id="RHEA:46608"/>
        <dbReference type="Rhea" id="RHEA-COMP:11060"/>
        <dbReference type="Rhea" id="RHEA-COMP:11605"/>
        <dbReference type="ChEBI" id="CHEBI:15378"/>
        <dbReference type="ChEBI" id="CHEBI:30013"/>
        <dbReference type="ChEBI" id="CHEBI:30616"/>
        <dbReference type="ChEBI" id="CHEBI:61977"/>
        <dbReference type="ChEBI" id="CHEBI:456216"/>
        <dbReference type="EC" id="2.7.11.1"/>
    </reaction>
</comment>
<evidence type="ECO:0000313" key="24">
    <source>
        <dbReference type="Proteomes" id="UP000002037"/>
    </source>
</evidence>
<gene>
    <name evidence="23" type="ORF">CTRG_05463</name>
</gene>
<proteinExistence type="inferred from homology"/>
<keyword evidence="9" id="KW-0418">Kinase</keyword>
<evidence type="ECO:0000256" key="17">
    <source>
        <dbReference type="ARBA" id="ARBA00033001"/>
    </source>
</evidence>
<evidence type="ECO:0000259" key="21">
    <source>
        <dbReference type="PROSITE" id="PS51189"/>
    </source>
</evidence>
<reference evidence="23 24" key="1">
    <citation type="journal article" date="2009" name="Nature">
        <title>Evolution of pathogenicity and sexual reproduction in eight Candida genomes.</title>
        <authorList>
            <person name="Butler G."/>
            <person name="Rasmussen M.D."/>
            <person name="Lin M.F."/>
            <person name="Santos M.A."/>
            <person name="Sakthikumar S."/>
            <person name="Munro C.A."/>
            <person name="Rheinbay E."/>
            <person name="Grabherr M."/>
            <person name="Forche A."/>
            <person name="Reedy J.L."/>
            <person name="Agrafioti I."/>
            <person name="Arnaud M.B."/>
            <person name="Bates S."/>
            <person name="Brown A.J."/>
            <person name="Brunke S."/>
            <person name="Costanzo M.C."/>
            <person name="Fitzpatrick D.A."/>
            <person name="de Groot P.W."/>
            <person name="Harris D."/>
            <person name="Hoyer L.L."/>
            <person name="Hube B."/>
            <person name="Klis F.M."/>
            <person name="Kodira C."/>
            <person name="Lennard N."/>
            <person name="Logue M.E."/>
            <person name="Martin R."/>
            <person name="Neiman A.M."/>
            <person name="Nikolaou E."/>
            <person name="Quail M.A."/>
            <person name="Quinn J."/>
            <person name="Santos M.C."/>
            <person name="Schmitzberger F.F."/>
            <person name="Sherlock G."/>
            <person name="Shah P."/>
            <person name="Silverstein K.A."/>
            <person name="Skrzypek M.S."/>
            <person name="Soll D."/>
            <person name="Staggs R."/>
            <person name="Stansfield I."/>
            <person name="Stumpf M.P."/>
            <person name="Sudbery P.E."/>
            <person name="Srikantha T."/>
            <person name="Zeng Q."/>
            <person name="Berman J."/>
            <person name="Berriman M."/>
            <person name="Heitman J."/>
            <person name="Gow N.A."/>
            <person name="Lorenz M.C."/>
            <person name="Birren B.W."/>
            <person name="Kellis M."/>
            <person name="Cuomo C.A."/>
        </authorList>
    </citation>
    <scope>NUCLEOTIDE SEQUENCE [LARGE SCALE GENOMIC DNA]</scope>
    <source>
        <strain evidence="24">ATCC MYA-3404 / T1</strain>
    </source>
</reference>
<evidence type="ECO:0000256" key="19">
    <source>
        <dbReference type="ARBA" id="ARBA00048679"/>
    </source>
</evidence>
<dbReference type="Pfam" id="PF08064">
    <property type="entry name" value="UME"/>
    <property type="match status" value="1"/>
</dbReference>
<dbReference type="Pfam" id="PF00454">
    <property type="entry name" value="PI3_PI4_kinase"/>
    <property type="match status" value="1"/>
</dbReference>
<evidence type="ECO:0000256" key="12">
    <source>
        <dbReference type="ARBA" id="ARBA00023204"/>
    </source>
</evidence>
<evidence type="ECO:0000256" key="5">
    <source>
        <dbReference type="ARBA" id="ARBA00022527"/>
    </source>
</evidence>
<dbReference type="InterPro" id="IPR011989">
    <property type="entry name" value="ARM-like"/>
</dbReference>
<evidence type="ECO:0000313" key="23">
    <source>
        <dbReference type="EMBL" id="EER31011.1"/>
    </source>
</evidence>
<feature type="domain" description="FAT" evidence="21">
    <location>
        <begin position="1364"/>
        <end position="1886"/>
    </location>
</feature>
<keyword evidence="14" id="KW-0469">Meiosis</keyword>
<dbReference type="Pfam" id="PF25030">
    <property type="entry name" value="M-HEAT_ATR"/>
    <property type="match status" value="1"/>
</dbReference>
<dbReference type="VEuPathDB" id="FungiDB:CTRG_05463"/>
<evidence type="ECO:0000256" key="4">
    <source>
        <dbReference type="ARBA" id="ARBA00021345"/>
    </source>
</evidence>
<dbReference type="Pfam" id="PF23593">
    <property type="entry name" value="HEAT_ATR"/>
    <property type="match status" value="1"/>
</dbReference>
<keyword evidence="7" id="KW-0547">Nucleotide-binding</keyword>
<evidence type="ECO:0000256" key="2">
    <source>
        <dbReference type="ARBA" id="ARBA00010769"/>
    </source>
</evidence>
<dbReference type="Proteomes" id="UP000002037">
    <property type="component" value="Unassembled WGS sequence"/>
</dbReference>
<dbReference type="GO" id="GO:0000723">
    <property type="term" value="P:telomere maintenance"/>
    <property type="evidence" value="ECO:0007669"/>
    <property type="project" value="TreeGrafter"/>
</dbReference>
<dbReference type="InterPro" id="IPR003152">
    <property type="entry name" value="FATC_dom"/>
</dbReference>
<dbReference type="RefSeq" id="XP_002551165.1">
    <property type="nucleotide sequence ID" value="XM_002551119.1"/>
</dbReference>
<dbReference type="InterPro" id="IPR057564">
    <property type="entry name" value="HEAT_ATR"/>
</dbReference>
<dbReference type="GO" id="GO:0005634">
    <property type="term" value="C:nucleus"/>
    <property type="evidence" value="ECO:0007669"/>
    <property type="project" value="UniProtKB-SubCell"/>
</dbReference>
<comment type="catalytic activity">
    <reaction evidence="19">
        <text>L-seryl-[protein] + ATP = O-phospho-L-seryl-[protein] + ADP + H(+)</text>
        <dbReference type="Rhea" id="RHEA:17989"/>
        <dbReference type="Rhea" id="RHEA-COMP:9863"/>
        <dbReference type="Rhea" id="RHEA-COMP:11604"/>
        <dbReference type="ChEBI" id="CHEBI:15378"/>
        <dbReference type="ChEBI" id="CHEBI:29999"/>
        <dbReference type="ChEBI" id="CHEBI:30616"/>
        <dbReference type="ChEBI" id="CHEBI:83421"/>
        <dbReference type="ChEBI" id="CHEBI:456216"/>
        <dbReference type="EC" id="2.7.11.1"/>
    </reaction>
</comment>
<dbReference type="Pfam" id="PF02259">
    <property type="entry name" value="FAT"/>
    <property type="match status" value="1"/>
</dbReference>
<evidence type="ECO:0000259" key="22">
    <source>
        <dbReference type="PROSITE" id="PS51190"/>
    </source>
</evidence>
<keyword evidence="12" id="KW-0234">DNA repair</keyword>
<dbReference type="SUPFAM" id="SSF48371">
    <property type="entry name" value="ARM repeat"/>
    <property type="match status" value="1"/>
</dbReference>
<dbReference type="GO" id="GO:0006281">
    <property type="term" value="P:DNA repair"/>
    <property type="evidence" value="ECO:0007669"/>
    <property type="project" value="UniProtKB-KW"/>
</dbReference>
<feature type="domain" description="FATC" evidence="22">
    <location>
        <begin position="2302"/>
        <end position="2334"/>
    </location>
</feature>
<comment type="subcellular location">
    <subcellularLocation>
        <location evidence="1">Nucleus</location>
    </subcellularLocation>
</comment>
<evidence type="ECO:0000256" key="7">
    <source>
        <dbReference type="ARBA" id="ARBA00022741"/>
    </source>
</evidence>
<keyword evidence="5" id="KW-0723">Serine/threonine-protein kinase</keyword>
<dbReference type="Gene3D" id="1.10.1070.11">
    <property type="entry name" value="Phosphatidylinositol 3-/4-kinase, catalytic domain"/>
    <property type="match status" value="1"/>
</dbReference>
<evidence type="ECO:0000256" key="1">
    <source>
        <dbReference type="ARBA" id="ARBA00004123"/>
    </source>
</evidence>
<organism evidence="23 24">
    <name type="scientific">Candida tropicalis (strain ATCC MYA-3404 / T1)</name>
    <name type="common">Yeast</name>
    <dbReference type="NCBI Taxonomy" id="294747"/>
    <lineage>
        <taxon>Eukaryota</taxon>
        <taxon>Fungi</taxon>
        <taxon>Dikarya</taxon>
        <taxon>Ascomycota</taxon>
        <taxon>Saccharomycotina</taxon>
        <taxon>Pichiomycetes</taxon>
        <taxon>Debaryomycetaceae</taxon>
        <taxon>Candida/Lodderomyces clade</taxon>
        <taxon>Candida</taxon>
    </lineage>
</organism>
<dbReference type="InterPro" id="IPR056802">
    <property type="entry name" value="ATR-like_M-HEAT"/>
</dbReference>
<evidence type="ECO:0000256" key="15">
    <source>
        <dbReference type="ARBA" id="ARBA00029679"/>
    </source>
</evidence>
<evidence type="ECO:0000256" key="9">
    <source>
        <dbReference type="ARBA" id="ARBA00022777"/>
    </source>
</evidence>
<dbReference type="SMART" id="SM00146">
    <property type="entry name" value="PI3Kc"/>
    <property type="match status" value="1"/>
</dbReference>
<sequence length="2334" mass="267526">MTSNQSISSSELLQFLNDIESNINDQDTDFHKLIFYLFRFTNEKLNTLQHEETSEQIELLSRLITTIDLVLSKKIYLLKIPLTQQELSLIHIPENFITVGTDCQLYQWCIIFARLQISRFTSSTSILNQLKRLIILIINLVCSKLHSFKEIKNIRTQLLTILGDDLNYCLQNLAESNSNEYQGKLASGIHFFSIVNDHDISEKLSVNLNSYQQQFESYSRKIWFTINEISLESTPANLKLLDTLKSVFILLHLNNIMLNRQVTWVEIGLLMNWIVEFLRQDFNALDSATDQFDFVHLNHSISLSLFKIYLFCLEKDRQCPDNNMVENFMTFLNFKAILAKLVYDENLPKVIKKTLNIIQHSFYSKKNHDAEELKIYKSGVYRNYVDEPFGDPELESLRLKTREFQKLSEQNNMIELLSFVTGEMDEPIDGSCVYDLKEWIECVKDLTVHNRDRISQDKATLYTLATTLGYFPCILINDFDYSIGECTKCGSSPLTKNYFSDIDPKRVPVTSRQETAILQQIVVQFFIPKIIATNDSLLTCNVLILIFKLYASFSPVSYMADHEVIDFLLTLLANDNNRDVRMLVTRILPLYLIQSGNDKQLDETFKYIFQKITAIDFSSPRRCHFGESTIRAVAELATVSNGERLCAIYFKLIDWLSEPNQQHTNYVYCGILDLASTKSVPPHKLLSPYLPSVADMIIKNSRVLEKILQVSGVTRKYFLNRNKEYIVPRILEYYKDPTLISQIADAAGVEIGKLLASCLSRILAFYLVKDGVNEKYIVKVLSNVCPDYKLVSPNELFTRIGEITWYILLEIQVDDNGGIKNLANISKALECVASHMKLRDRAKPLNVASLIEDQVLLLVQMFSDVTHSLRGAKPFLELKHSFFAIQFIIQGHVEAITSALGQLSTCLQATLEEPDYHVLSLSCWNELVNKLPQSHLISLIDIIISLIFQKFESFGSEAREIALQILQSIYKQIKDERHNCYVLYYLSLPFLPYMRDYQVVREFKSMKSPSKPKIFKEFNRRLSTSNVYVVKQALFDLYNYCQQYQDYCQSEYFKDPTMTGIMTALVRTILDTAAKFRNKNPKISSECARVLSVIGALDANKFHYKTVNQSIVIKSDFESTKEVIKFLVDLIENHLLKIFWASNDPHKQLFAAYSMQKLLSVMGLDERVLTKSEDNPWKSFSDVGKSTLTPLLKSKYAAPKPKSKEIEFPYFKLGMKYETWLVDITLYLLKAASLDDKNKSKDVANRKVIFGTCAVLIHKDPDIPLCQHLLKYVALSHVVNDGIADALRKEFLHIFSFDTKLVSPERAEQLKLCYQTIFSVFDYFNEWTCAMREHSNKMESQTSSDKSFSKVEAVQRFSSFPQELIATKAAECDAYERTIMYLENCYRDGNFGLSNIDSASTLQSMYANLDDYDALNGILKMFSTNNLRQKLSTFQYSDNWSLAHESFEVLGTTSNGEVEKTKLLESLNQRGLYDEALSTLAAATDSTDLTSIPLDWSMTGIRSAVFKGDAEQLRKWLMITNTIGTPLSTEGMVDYEFAKCINFIFDMNLESFTESMNKLCNTIGSSLVTSVSSNFTRNIALMNQLHAIHDIELIMSGKDSDTVLKARLSNVDQDFDTQRSLITLHNVAYNSSHDTLKVSGNLLLESQMARKNGRLDISTRCIVQAMALNDENANVEFAHLLWEQGKQSEAIKSLYDILKEDKFNGDQKRKAQVYLQYANWLGESNHLSAQQIIQEYNTALQLDMLSEKCHYDLGKYYNKLMDTSDDKSGLYQSYAVKHYSRAVSVGTNYVFEALPKLITIWLDFANLKNETATAFQRQKLNAIILEITLGIKNIPRYSWFTVITQVLSRIVHQHEPSFEALAKIVMKVVRNYPEHALWYVLSHTKSTDKIRRSRVKKILHEVATVSVGPEDKDAFDVASCEVLSKHIDGARRLFEKLIGIASFKVDRRAKKKVLSLSKDFQLQLTDPINDVVIPVQSNLQIRLPTHGLTHFKGFNRASSVTFDGFDEKVNIFHSLQMPKQVVIRGSDGKAYPLMVKDDDTRKDAKVVEFTTMVNRILTSSTEARKRGLQISNYSVIPLSERYGVIEFVSNVQTMKGIIAEERKRMGKQINEHKIFTMIDKLQKAKPKNLKDLVRQFREILLENPPILHNWFIEQFSDPSAWYMARNSFTRSSAVMSMVGYIVGLGDRHCENILIFKENGSVLHIDFDCLFEKGLTLPTPEIVPFRLTQNMVDAMGISGVDGIFRITCEVTGSLLRENEQILMNILETLIHDPLLDWKKLDPRHILMKVRKKLRGLINEDEGLPMNIHGQVDVLIQEATSIERLAQMYCGWAAYI</sequence>
<name>C5MHA9_CANTT</name>
<dbReference type="InterPro" id="IPR011009">
    <property type="entry name" value="Kinase-like_dom_sf"/>
</dbReference>
<feature type="domain" description="PI3K/PI4K catalytic" evidence="20">
    <location>
        <begin position="2005"/>
        <end position="2318"/>
    </location>
</feature>
<dbReference type="PROSITE" id="PS51190">
    <property type="entry name" value="FATC"/>
    <property type="match status" value="1"/>
</dbReference>
<evidence type="ECO:0000256" key="13">
    <source>
        <dbReference type="ARBA" id="ARBA00023242"/>
    </source>
</evidence>
<evidence type="ECO:0000256" key="8">
    <source>
        <dbReference type="ARBA" id="ARBA00022763"/>
    </source>
</evidence>
<dbReference type="GO" id="GO:0000077">
    <property type="term" value="P:DNA damage checkpoint signaling"/>
    <property type="evidence" value="ECO:0007669"/>
    <property type="project" value="TreeGrafter"/>
</dbReference>